<gene>
    <name evidence="3" type="ORF">CTOB1V02_LOCUS12376</name>
</gene>
<dbReference type="Gene3D" id="2.40.10.10">
    <property type="entry name" value="Trypsin-like serine proteases"/>
    <property type="match status" value="1"/>
</dbReference>
<dbReference type="InterPro" id="IPR001254">
    <property type="entry name" value="Trypsin_dom"/>
</dbReference>
<dbReference type="InterPro" id="IPR009003">
    <property type="entry name" value="Peptidase_S1_PA"/>
</dbReference>
<evidence type="ECO:0000256" key="1">
    <source>
        <dbReference type="ARBA" id="ARBA00023157"/>
    </source>
</evidence>
<evidence type="ECO:0000313" key="3">
    <source>
        <dbReference type="EMBL" id="CAD7234560.1"/>
    </source>
</evidence>
<evidence type="ECO:0000256" key="2">
    <source>
        <dbReference type="ARBA" id="ARBA00024195"/>
    </source>
</evidence>
<dbReference type="PROSITE" id="PS50240">
    <property type="entry name" value="TRYPSIN_DOM"/>
    <property type="match status" value="1"/>
</dbReference>
<accession>A0A7R8WMJ4</accession>
<dbReference type="SUPFAM" id="SSF50494">
    <property type="entry name" value="Trypsin-like serine proteases"/>
    <property type="match status" value="1"/>
</dbReference>
<dbReference type="PANTHER" id="PTHR24256">
    <property type="entry name" value="TRYPTASE-RELATED"/>
    <property type="match status" value="1"/>
</dbReference>
<comment type="similarity">
    <text evidence="2">Belongs to the peptidase S1 family. CLIP subfamily.</text>
</comment>
<dbReference type="GO" id="GO:0006508">
    <property type="term" value="P:proteolysis"/>
    <property type="evidence" value="ECO:0007669"/>
    <property type="project" value="InterPro"/>
</dbReference>
<dbReference type="InterPro" id="IPR033116">
    <property type="entry name" value="TRYPSIN_SER"/>
</dbReference>
<sequence>MPGKMLCAGNDAKDSCSGDSGGPLMVKDNGQWTIFGIVAAGVGKECASGIPSLYIRVDYYYDWIQTVISLV</sequence>
<reference evidence="3" key="1">
    <citation type="submission" date="2020-11" db="EMBL/GenBank/DDBJ databases">
        <authorList>
            <person name="Tran Van P."/>
        </authorList>
    </citation>
    <scope>NUCLEOTIDE SEQUENCE</scope>
</reference>
<dbReference type="Pfam" id="PF00089">
    <property type="entry name" value="Trypsin"/>
    <property type="match status" value="1"/>
</dbReference>
<dbReference type="OrthoDB" id="93664at2759"/>
<keyword evidence="1" id="KW-1015">Disulfide bond</keyword>
<dbReference type="InterPro" id="IPR051487">
    <property type="entry name" value="Ser/Thr_Proteases_Immune/Dev"/>
</dbReference>
<proteinExistence type="inferred from homology"/>
<name>A0A7R8WMJ4_9CRUS</name>
<dbReference type="InterPro" id="IPR043504">
    <property type="entry name" value="Peptidase_S1_PA_chymotrypsin"/>
</dbReference>
<dbReference type="EMBL" id="OB669074">
    <property type="protein sequence ID" value="CAD7234560.1"/>
    <property type="molecule type" value="Genomic_DNA"/>
</dbReference>
<protein>
    <submittedName>
        <fullName evidence="3">Uncharacterized protein</fullName>
    </submittedName>
</protein>
<organism evidence="3">
    <name type="scientific">Cyprideis torosa</name>
    <dbReference type="NCBI Taxonomy" id="163714"/>
    <lineage>
        <taxon>Eukaryota</taxon>
        <taxon>Metazoa</taxon>
        <taxon>Ecdysozoa</taxon>
        <taxon>Arthropoda</taxon>
        <taxon>Crustacea</taxon>
        <taxon>Oligostraca</taxon>
        <taxon>Ostracoda</taxon>
        <taxon>Podocopa</taxon>
        <taxon>Podocopida</taxon>
        <taxon>Cytherocopina</taxon>
        <taxon>Cytheroidea</taxon>
        <taxon>Cytherideidae</taxon>
        <taxon>Cyprideis</taxon>
    </lineage>
</organism>
<dbReference type="AlphaFoldDB" id="A0A7R8WMJ4"/>
<dbReference type="GO" id="GO:0004252">
    <property type="term" value="F:serine-type endopeptidase activity"/>
    <property type="evidence" value="ECO:0007669"/>
    <property type="project" value="InterPro"/>
</dbReference>
<dbReference type="PROSITE" id="PS00135">
    <property type="entry name" value="TRYPSIN_SER"/>
    <property type="match status" value="1"/>
</dbReference>